<dbReference type="GO" id="GO:0016020">
    <property type="term" value="C:membrane"/>
    <property type="evidence" value="ECO:0007669"/>
    <property type="project" value="InterPro"/>
</dbReference>
<gene>
    <name evidence="3" type="ORF">AWE51_10655</name>
</gene>
<feature type="transmembrane region" description="Helical" evidence="1">
    <location>
        <begin position="157"/>
        <end position="176"/>
    </location>
</feature>
<feature type="transmembrane region" description="Helical" evidence="1">
    <location>
        <begin position="48"/>
        <end position="70"/>
    </location>
</feature>
<dbReference type="InterPro" id="IPR010559">
    <property type="entry name" value="Sig_transdc_His_kin_internal"/>
</dbReference>
<evidence type="ECO:0000259" key="2">
    <source>
        <dbReference type="Pfam" id="PF06580"/>
    </source>
</evidence>
<reference evidence="3 4" key="1">
    <citation type="submission" date="2016-01" db="EMBL/GenBank/DDBJ databases">
        <title>The draft genome sequence of Aquimarina sp. RZW4-3-2.</title>
        <authorList>
            <person name="Wang Y."/>
        </authorList>
    </citation>
    <scope>NUCLEOTIDE SEQUENCE [LARGE SCALE GENOMIC DNA]</scope>
    <source>
        <strain evidence="3 4">RZW4-3-2</strain>
    </source>
</reference>
<keyword evidence="1" id="KW-0812">Transmembrane</keyword>
<keyword evidence="4" id="KW-1185">Reference proteome</keyword>
<dbReference type="PANTHER" id="PTHR34220">
    <property type="entry name" value="SENSOR HISTIDINE KINASE YPDA"/>
    <property type="match status" value="1"/>
</dbReference>
<dbReference type="GO" id="GO:0000155">
    <property type="term" value="F:phosphorelay sensor kinase activity"/>
    <property type="evidence" value="ECO:0007669"/>
    <property type="project" value="InterPro"/>
</dbReference>
<protein>
    <recommendedName>
        <fullName evidence="2">Signal transduction histidine kinase internal region domain-containing protein</fullName>
    </recommendedName>
</protein>
<dbReference type="EMBL" id="LQRT01000035">
    <property type="protein sequence ID" value="KZS39019.1"/>
    <property type="molecule type" value="Genomic_DNA"/>
</dbReference>
<feature type="transmembrane region" description="Helical" evidence="1">
    <location>
        <begin position="127"/>
        <end position="145"/>
    </location>
</feature>
<dbReference type="InterPro" id="IPR050640">
    <property type="entry name" value="Bact_2-comp_sensor_kinase"/>
</dbReference>
<accession>A0A162YA24</accession>
<dbReference type="PANTHER" id="PTHR34220:SF7">
    <property type="entry name" value="SENSOR HISTIDINE KINASE YPDA"/>
    <property type="match status" value="1"/>
</dbReference>
<dbReference type="STRING" id="1642818.AWE51_10655"/>
<feature type="transmembrane region" description="Helical" evidence="1">
    <location>
        <begin position="20"/>
        <end position="42"/>
    </location>
</feature>
<dbReference type="AlphaFoldDB" id="A0A162YA24"/>
<evidence type="ECO:0000313" key="3">
    <source>
        <dbReference type="EMBL" id="KZS39019.1"/>
    </source>
</evidence>
<feature type="transmembrane region" description="Helical" evidence="1">
    <location>
        <begin position="77"/>
        <end position="96"/>
    </location>
</feature>
<organism evidence="3 4">
    <name type="scientific">Aquimarina aggregata</name>
    <dbReference type="NCBI Taxonomy" id="1642818"/>
    <lineage>
        <taxon>Bacteria</taxon>
        <taxon>Pseudomonadati</taxon>
        <taxon>Bacteroidota</taxon>
        <taxon>Flavobacteriia</taxon>
        <taxon>Flavobacteriales</taxon>
        <taxon>Flavobacteriaceae</taxon>
        <taxon>Aquimarina</taxon>
    </lineage>
</organism>
<evidence type="ECO:0000313" key="4">
    <source>
        <dbReference type="Proteomes" id="UP000076715"/>
    </source>
</evidence>
<comment type="caution">
    <text evidence="3">The sequence shown here is derived from an EMBL/GenBank/DDBJ whole genome shotgun (WGS) entry which is preliminary data.</text>
</comment>
<keyword evidence="1" id="KW-0472">Membrane</keyword>
<feature type="domain" description="Signal transduction histidine kinase internal region" evidence="2">
    <location>
        <begin position="192"/>
        <end position="270"/>
    </location>
</feature>
<keyword evidence="1" id="KW-1133">Transmembrane helix</keyword>
<evidence type="ECO:0000256" key="1">
    <source>
        <dbReference type="SAM" id="Phobius"/>
    </source>
</evidence>
<dbReference type="Proteomes" id="UP000076715">
    <property type="component" value="Unassembled WGS sequence"/>
</dbReference>
<feature type="transmembrane region" description="Helical" evidence="1">
    <location>
        <begin position="102"/>
        <end position="120"/>
    </location>
</feature>
<name>A0A162YA24_9FLAO</name>
<dbReference type="Pfam" id="PF06580">
    <property type="entry name" value="His_kinase"/>
    <property type="match status" value="1"/>
</dbReference>
<sequence>MTMRMKTHLTSFIKSNYRELVIGGILASAIFIVGHFSGGFIVRPDSVVLPFYMGINIFSFLFCWLTLALLISKFPMYKVLGVFGLLFLGAIAEYFMNIPNNPITIPLLILFWMGVSYLIIPKFFKKYQIAIIFTYGAVITYFFMFRRTSNYAEDHHPVVTTFLIVSISMMIVLWAYDRWKWLTNLRADKAKAELMLLKNQVNPHFFFNTLNNLYGLAVEKSEKAPAMILKLSDIMRYTIYDGNADYVYLKDEIAYIEDYIELNKIRYQKKVEITFIKDIPYSHKIAPILIVIPLENAFKHGVESLMENAFIKIEITTTNSGIFFRIKNNYEFKELKSKGIGLENLQKRLAMIYPNKHKLEITKTEDIYELSLSIKTT</sequence>
<dbReference type="Gene3D" id="3.30.565.10">
    <property type="entry name" value="Histidine kinase-like ATPase, C-terminal domain"/>
    <property type="match status" value="1"/>
</dbReference>
<dbReference type="InterPro" id="IPR036890">
    <property type="entry name" value="HATPase_C_sf"/>
</dbReference>
<proteinExistence type="predicted"/>